<sequence>MRSEIPEYRFELKTPEFQKTDDEFDIWFLEGVLQKYPAYVECLMYLGNAYTATGMYEKGLKVDLKLARLRPKDPLVHYNLACSFSLLGRLDESLESLERAVGLGYDDLMHLVNDGDLDSLRDEEGYKALIDKMKKSSKKFV</sequence>
<name>A0A286U1Q5_9BACT</name>
<organism evidence="1 2">
    <name type="scientific">Candidatus Scalindua japonica</name>
    <dbReference type="NCBI Taxonomy" id="1284222"/>
    <lineage>
        <taxon>Bacteria</taxon>
        <taxon>Pseudomonadati</taxon>
        <taxon>Planctomycetota</taxon>
        <taxon>Candidatus Brocadiia</taxon>
        <taxon>Candidatus Brocadiales</taxon>
        <taxon>Candidatus Scalinduaceae</taxon>
        <taxon>Candidatus Scalindua</taxon>
    </lineage>
</organism>
<gene>
    <name evidence="1" type="ORF">SCALIN_C28_0257</name>
</gene>
<protein>
    <submittedName>
        <fullName evidence="1">Protein contains TRP repeat</fullName>
    </submittedName>
</protein>
<dbReference type="InterPro" id="IPR019734">
    <property type="entry name" value="TPR_rpt"/>
</dbReference>
<dbReference type="SUPFAM" id="SSF48452">
    <property type="entry name" value="TPR-like"/>
    <property type="match status" value="1"/>
</dbReference>
<comment type="caution">
    <text evidence="1">The sequence shown here is derived from an EMBL/GenBank/DDBJ whole genome shotgun (WGS) entry which is preliminary data.</text>
</comment>
<dbReference type="AlphaFoldDB" id="A0A286U1Q5"/>
<dbReference type="OrthoDB" id="271750at2"/>
<reference evidence="2" key="1">
    <citation type="journal article" date="2017" name="Environ. Microbiol. Rep.">
        <title>Genetic Diversity of Marine Anaerobic Ammonium-Oxidizing Bacteria as Revealed by Genomic and Proteomic Analyses of 'Candidatus Scalindua japonica'.</title>
        <authorList>
            <person name="Oshiki M."/>
            <person name="Mizuto K."/>
            <person name="Kimura Z."/>
            <person name="Kindaichi T."/>
            <person name="Satoh H."/>
            <person name="Okabe S."/>
        </authorList>
    </citation>
    <scope>NUCLEOTIDE SEQUENCE [LARGE SCALE GENOMIC DNA]</scope>
    <source>
        <strain evidence="2">husup-a2</strain>
    </source>
</reference>
<keyword evidence="2" id="KW-1185">Reference proteome</keyword>
<dbReference type="EMBL" id="BAOS01000028">
    <property type="protein sequence ID" value="GAX62055.1"/>
    <property type="molecule type" value="Genomic_DNA"/>
</dbReference>
<dbReference type="SMART" id="SM00028">
    <property type="entry name" value="TPR"/>
    <property type="match status" value="2"/>
</dbReference>
<dbReference type="NCBIfam" id="NF047558">
    <property type="entry name" value="TPR_END_plus"/>
    <property type="match status" value="1"/>
</dbReference>
<dbReference type="InterPro" id="IPR011990">
    <property type="entry name" value="TPR-like_helical_dom_sf"/>
</dbReference>
<dbReference type="Proteomes" id="UP000218542">
    <property type="component" value="Unassembled WGS sequence"/>
</dbReference>
<proteinExistence type="predicted"/>
<evidence type="ECO:0000313" key="2">
    <source>
        <dbReference type="Proteomes" id="UP000218542"/>
    </source>
</evidence>
<dbReference type="Gene3D" id="1.25.40.10">
    <property type="entry name" value="Tetratricopeptide repeat domain"/>
    <property type="match status" value="1"/>
</dbReference>
<accession>A0A286U1Q5</accession>
<dbReference type="RefSeq" id="WP_096895432.1">
    <property type="nucleotide sequence ID" value="NZ_BAOS01000028.1"/>
</dbReference>
<evidence type="ECO:0000313" key="1">
    <source>
        <dbReference type="EMBL" id="GAX62055.1"/>
    </source>
</evidence>